<dbReference type="GO" id="GO:0016709">
    <property type="term" value="F:oxidoreductase activity, acting on paired donors, with incorporation or reduction of molecular oxygen, NAD(P)H as one donor, and incorporation of one atom of oxygen"/>
    <property type="evidence" value="ECO:0007669"/>
    <property type="project" value="UniProtKB-ARBA"/>
</dbReference>
<sequence length="524" mass="55825">MSQPVPVLIAGAGPTGLSLAIMLRLMGIEARLIDRNTAPAAVSKALAVWSGSLEALGSMGVVDRFEAAGTRLKALVIGDGPKVLASLVVGEGIDSPYPFPLLLPQSETEAILTQRLSELGGSIERGVELKSFTQDATGVTANLIHWDGTVEEVRAAYIVGADGARSTVRHTLNIEFEGYTEPQAFILGDVRIDGGDLDRASIYIWWHGGATVALFPFEGDTWRLFGARPDASDETAPTLAELQTYMDEHGPPGCRLRDPSWLSVFRTNERLAATYRVGRAFLAGDAAHIHSPAGGQGMNTGIQDAVNLAWKLASVLGGRGDAEVLLGSYEPERRPVAEHVVKGSAQRLHVAFAGSRVTQFVRDMAVTVIGHLPAAQKALQTELSETAITYHDGPLVALGNPPRHPHRTEVGTRALEARFLDPSTGAPTALWPLIGGLKHTLLLFPNDAIPLTVDAAIVGCGDHLEVVSLPPASDPEGKARARYRITKPGWVLIRPDQVVAARGPADDLTPLAAYLDKVVRMAEA</sequence>
<dbReference type="Proteomes" id="UP000606044">
    <property type="component" value="Unassembled WGS sequence"/>
</dbReference>
<dbReference type="RefSeq" id="WP_188575042.1">
    <property type="nucleotide sequence ID" value="NZ_BMCT01000001.1"/>
</dbReference>
<proteinExistence type="predicted"/>
<gene>
    <name evidence="5" type="ORF">GCM10007301_04740</name>
</gene>
<dbReference type="InterPro" id="IPR050641">
    <property type="entry name" value="RIFMO-like"/>
</dbReference>
<keyword evidence="3" id="KW-0274">FAD</keyword>
<evidence type="ECO:0000313" key="6">
    <source>
        <dbReference type="Proteomes" id="UP000606044"/>
    </source>
</evidence>
<dbReference type="Gene3D" id="3.50.50.60">
    <property type="entry name" value="FAD/NAD(P)-binding domain"/>
    <property type="match status" value="1"/>
</dbReference>
<protein>
    <submittedName>
        <fullName evidence="5">Oxygenase</fullName>
    </submittedName>
</protein>
<reference evidence="5" key="1">
    <citation type="journal article" date="2014" name="Int. J. Syst. Evol. Microbiol.">
        <title>Complete genome sequence of Corynebacterium casei LMG S-19264T (=DSM 44701T), isolated from a smear-ripened cheese.</title>
        <authorList>
            <consortium name="US DOE Joint Genome Institute (JGI-PGF)"/>
            <person name="Walter F."/>
            <person name="Albersmeier A."/>
            <person name="Kalinowski J."/>
            <person name="Ruckert C."/>
        </authorList>
    </citation>
    <scope>NUCLEOTIDE SEQUENCE</scope>
    <source>
        <strain evidence="5">CCM 7897</strain>
    </source>
</reference>
<dbReference type="SUPFAM" id="SSF51905">
    <property type="entry name" value="FAD/NAD(P)-binding domain"/>
    <property type="match status" value="1"/>
</dbReference>
<dbReference type="PANTHER" id="PTHR43004:SF19">
    <property type="entry name" value="BINDING MONOOXYGENASE, PUTATIVE (JCVI)-RELATED"/>
    <property type="match status" value="1"/>
</dbReference>
<dbReference type="PRINTS" id="PR00420">
    <property type="entry name" value="RNGMNOXGNASE"/>
</dbReference>
<feature type="domain" description="FAD-binding" evidence="4">
    <location>
        <begin position="5"/>
        <end position="343"/>
    </location>
</feature>
<dbReference type="Pfam" id="PF01494">
    <property type="entry name" value="FAD_binding_3"/>
    <property type="match status" value="1"/>
</dbReference>
<comment type="caution">
    <text evidence="5">The sequence shown here is derived from an EMBL/GenBank/DDBJ whole genome shotgun (WGS) entry which is preliminary data.</text>
</comment>
<evidence type="ECO:0000259" key="4">
    <source>
        <dbReference type="Pfam" id="PF01494"/>
    </source>
</evidence>
<organism evidence="5 6">
    <name type="scientific">Azorhizobium oxalatiphilum</name>
    <dbReference type="NCBI Taxonomy" id="980631"/>
    <lineage>
        <taxon>Bacteria</taxon>
        <taxon>Pseudomonadati</taxon>
        <taxon>Pseudomonadota</taxon>
        <taxon>Alphaproteobacteria</taxon>
        <taxon>Hyphomicrobiales</taxon>
        <taxon>Xanthobacteraceae</taxon>
        <taxon>Azorhizobium</taxon>
    </lineage>
</organism>
<evidence type="ECO:0000256" key="3">
    <source>
        <dbReference type="ARBA" id="ARBA00022827"/>
    </source>
</evidence>
<keyword evidence="2" id="KW-0285">Flavoprotein</keyword>
<dbReference type="PANTHER" id="PTHR43004">
    <property type="entry name" value="TRK SYSTEM POTASSIUM UPTAKE PROTEIN"/>
    <property type="match status" value="1"/>
</dbReference>
<evidence type="ECO:0000313" key="5">
    <source>
        <dbReference type="EMBL" id="GGF48530.1"/>
    </source>
</evidence>
<comment type="cofactor">
    <cofactor evidence="1">
        <name>FAD</name>
        <dbReference type="ChEBI" id="CHEBI:57692"/>
    </cofactor>
</comment>
<dbReference type="InterPro" id="IPR036188">
    <property type="entry name" value="FAD/NAD-bd_sf"/>
</dbReference>
<keyword evidence="6" id="KW-1185">Reference proteome</keyword>
<reference evidence="5" key="2">
    <citation type="submission" date="2020-09" db="EMBL/GenBank/DDBJ databases">
        <authorList>
            <person name="Sun Q."/>
            <person name="Sedlacek I."/>
        </authorList>
    </citation>
    <scope>NUCLEOTIDE SEQUENCE</scope>
    <source>
        <strain evidence="5">CCM 7897</strain>
    </source>
</reference>
<accession>A0A917F446</accession>
<dbReference type="Gene3D" id="3.30.70.2450">
    <property type="match status" value="1"/>
</dbReference>
<dbReference type="EMBL" id="BMCT01000001">
    <property type="protein sequence ID" value="GGF48530.1"/>
    <property type="molecule type" value="Genomic_DNA"/>
</dbReference>
<dbReference type="AlphaFoldDB" id="A0A917F446"/>
<name>A0A917F446_9HYPH</name>
<dbReference type="GO" id="GO:0071949">
    <property type="term" value="F:FAD binding"/>
    <property type="evidence" value="ECO:0007669"/>
    <property type="project" value="InterPro"/>
</dbReference>
<evidence type="ECO:0000256" key="2">
    <source>
        <dbReference type="ARBA" id="ARBA00022630"/>
    </source>
</evidence>
<evidence type="ECO:0000256" key="1">
    <source>
        <dbReference type="ARBA" id="ARBA00001974"/>
    </source>
</evidence>
<dbReference type="Gene3D" id="3.40.30.120">
    <property type="match status" value="1"/>
</dbReference>
<dbReference type="InterPro" id="IPR002938">
    <property type="entry name" value="FAD-bd"/>
</dbReference>